<feature type="transmembrane region" description="Helical" evidence="6">
    <location>
        <begin position="76"/>
        <end position="96"/>
    </location>
</feature>
<dbReference type="STRING" id="981085.W9T369"/>
<dbReference type="InterPro" id="IPR004254">
    <property type="entry name" value="AdipoR/HlyIII-related"/>
</dbReference>
<reference evidence="8" key="1">
    <citation type="submission" date="2013-01" db="EMBL/GenBank/DDBJ databases">
        <title>Draft Genome Sequence of a Mulberry Tree, Morus notabilis C.K. Schneid.</title>
        <authorList>
            <person name="He N."/>
            <person name="Zhao S."/>
        </authorList>
    </citation>
    <scope>NUCLEOTIDE SEQUENCE</scope>
</reference>
<dbReference type="Pfam" id="PF03006">
    <property type="entry name" value="HlyIII"/>
    <property type="match status" value="1"/>
</dbReference>
<evidence type="ECO:0000256" key="6">
    <source>
        <dbReference type="SAM" id="Phobius"/>
    </source>
</evidence>
<keyword evidence="8" id="KW-1185">Reference proteome</keyword>
<evidence type="ECO:0000256" key="4">
    <source>
        <dbReference type="ARBA" id="ARBA00023136"/>
    </source>
</evidence>
<dbReference type="GO" id="GO:0009744">
    <property type="term" value="P:response to sucrose"/>
    <property type="evidence" value="ECO:0007669"/>
    <property type="project" value="UniProtKB-ARBA"/>
</dbReference>
<keyword evidence="3 6" id="KW-1133">Transmembrane helix</keyword>
<sequence>MSSQHRQRKGAIKVSENGTESAKTTMQTKRPRLVKYEELPEYLKDNEFILDHYRCEWPLKDLLLSLFSLHNETFNIWTHLLGFLLFAGLTAVSLTGKTELAGPLSKFSRFARALSSVHNLDFVILWKFIIYLFIYFSVQWIGSFSVDDDENDDGTQRLK</sequence>
<name>W9T369_9ROSA</name>
<dbReference type="GO" id="GO:0038023">
    <property type="term" value="F:signaling receptor activity"/>
    <property type="evidence" value="ECO:0007669"/>
    <property type="project" value="TreeGrafter"/>
</dbReference>
<dbReference type="PANTHER" id="PTHR20855:SF100">
    <property type="entry name" value="HEPTAHELICAL TRANSMEMBRANE PROTEIN 2"/>
    <property type="match status" value="1"/>
</dbReference>
<dbReference type="EMBL" id="KE646219">
    <property type="protein sequence ID" value="EXC66830.1"/>
    <property type="molecule type" value="Genomic_DNA"/>
</dbReference>
<evidence type="ECO:0000313" key="7">
    <source>
        <dbReference type="EMBL" id="EXC66830.1"/>
    </source>
</evidence>
<protein>
    <submittedName>
        <fullName evidence="7">Progestin and adipoq receptor-like protein 1</fullName>
    </submittedName>
</protein>
<feature type="region of interest" description="Disordered" evidence="5">
    <location>
        <begin position="1"/>
        <end position="28"/>
    </location>
</feature>
<evidence type="ECO:0000256" key="1">
    <source>
        <dbReference type="ARBA" id="ARBA00004141"/>
    </source>
</evidence>
<dbReference type="PANTHER" id="PTHR20855">
    <property type="entry name" value="ADIPOR/PROGESTIN RECEPTOR-RELATED"/>
    <property type="match status" value="1"/>
</dbReference>
<dbReference type="Proteomes" id="UP000030645">
    <property type="component" value="Unassembled WGS sequence"/>
</dbReference>
<evidence type="ECO:0000313" key="8">
    <source>
        <dbReference type="Proteomes" id="UP000030645"/>
    </source>
</evidence>
<evidence type="ECO:0000256" key="2">
    <source>
        <dbReference type="ARBA" id="ARBA00022692"/>
    </source>
</evidence>
<organism evidence="7 8">
    <name type="scientific">Morus notabilis</name>
    <dbReference type="NCBI Taxonomy" id="981085"/>
    <lineage>
        <taxon>Eukaryota</taxon>
        <taxon>Viridiplantae</taxon>
        <taxon>Streptophyta</taxon>
        <taxon>Embryophyta</taxon>
        <taxon>Tracheophyta</taxon>
        <taxon>Spermatophyta</taxon>
        <taxon>Magnoliopsida</taxon>
        <taxon>eudicotyledons</taxon>
        <taxon>Gunneridae</taxon>
        <taxon>Pentapetalae</taxon>
        <taxon>rosids</taxon>
        <taxon>fabids</taxon>
        <taxon>Rosales</taxon>
        <taxon>Moraceae</taxon>
        <taxon>Moreae</taxon>
        <taxon>Morus</taxon>
    </lineage>
</organism>
<keyword evidence="4 6" id="KW-0472">Membrane</keyword>
<keyword evidence="2 6" id="KW-0812">Transmembrane</keyword>
<dbReference type="eggNOG" id="KOG0748">
    <property type="taxonomic scope" value="Eukaryota"/>
</dbReference>
<gene>
    <name evidence="7" type="ORF">L484_000132</name>
</gene>
<evidence type="ECO:0000256" key="3">
    <source>
        <dbReference type="ARBA" id="ARBA00022989"/>
    </source>
</evidence>
<comment type="subcellular location">
    <subcellularLocation>
        <location evidence="1">Membrane</location>
        <topology evidence="1">Multi-pass membrane protein</topology>
    </subcellularLocation>
</comment>
<feature type="compositionally biased region" description="Basic residues" evidence="5">
    <location>
        <begin position="1"/>
        <end position="11"/>
    </location>
</feature>
<proteinExistence type="predicted"/>
<feature type="compositionally biased region" description="Polar residues" evidence="5">
    <location>
        <begin position="16"/>
        <end position="28"/>
    </location>
</feature>
<accession>W9T369</accession>
<evidence type="ECO:0000256" key="5">
    <source>
        <dbReference type="SAM" id="MobiDB-lite"/>
    </source>
</evidence>
<dbReference type="GO" id="GO:0016020">
    <property type="term" value="C:membrane"/>
    <property type="evidence" value="ECO:0007669"/>
    <property type="project" value="UniProtKB-SubCell"/>
</dbReference>
<feature type="transmembrane region" description="Helical" evidence="6">
    <location>
        <begin position="117"/>
        <end position="138"/>
    </location>
</feature>
<keyword evidence="7" id="KW-0675">Receptor</keyword>
<dbReference type="AlphaFoldDB" id="W9T369"/>
<dbReference type="GO" id="GO:0009725">
    <property type="term" value="P:response to hormone"/>
    <property type="evidence" value="ECO:0007669"/>
    <property type="project" value="TreeGrafter"/>
</dbReference>